<gene>
    <name evidence="2" type="ORF">H0921_02340</name>
</gene>
<feature type="compositionally biased region" description="Pro residues" evidence="1">
    <location>
        <begin position="1"/>
        <end position="10"/>
    </location>
</feature>
<feature type="compositionally biased region" description="Low complexity" evidence="1">
    <location>
        <begin position="185"/>
        <end position="199"/>
    </location>
</feature>
<keyword evidence="3" id="KW-1185">Reference proteome</keyword>
<evidence type="ECO:0000313" key="2">
    <source>
        <dbReference type="EMBL" id="MBA2224994.1"/>
    </source>
</evidence>
<name>A0A7V9AAK6_9BACT</name>
<reference evidence="2 3" key="1">
    <citation type="submission" date="2020-07" db="EMBL/GenBank/DDBJ databases">
        <title>Thermogemmata thermophila gen. nov., sp. nov., a novel moderate thermophilic planctomycete from a Kamchatka hot spring.</title>
        <authorList>
            <person name="Elcheninov A.G."/>
            <person name="Podosokorskaya O.A."/>
            <person name="Kovaleva O.L."/>
            <person name="Novikov A."/>
            <person name="Bonch-Osmolovskaya E.A."/>
            <person name="Toshchakov S.V."/>
            <person name="Kublanov I.V."/>
        </authorList>
    </citation>
    <scope>NUCLEOTIDE SEQUENCE [LARGE SCALE GENOMIC DNA]</scope>
    <source>
        <strain evidence="2 3">2918</strain>
    </source>
</reference>
<dbReference type="Proteomes" id="UP000542342">
    <property type="component" value="Unassembled WGS sequence"/>
</dbReference>
<protein>
    <submittedName>
        <fullName evidence="2">Uncharacterized protein</fullName>
    </submittedName>
</protein>
<accession>A0A7V9AAK6</accession>
<sequence length="240" mass="25162">MGTAVPPTPRDGPKSGDRITMTPPPDPVEADPWAEEDEWQKLAEELGALPPKTREHSPPPSAGAAASSPSAPEQPPHLPAETEASALAEELPDWEASEDAAAAGVSRQVLEQEEAADESAGHGGRAPEASPEAEEDEEDGGGRKRRRRRRRRRKGGSESAQESASSNSTAAASAEVPETGEAEELPGGASPAGAAPSAGVPDWSDTTDPDQAAEVLRDILAHWNVPSWDEIVAGLYRPER</sequence>
<evidence type="ECO:0000313" key="3">
    <source>
        <dbReference type="Proteomes" id="UP000542342"/>
    </source>
</evidence>
<comment type="caution">
    <text evidence="2">The sequence shown here is derived from an EMBL/GenBank/DDBJ whole genome shotgun (WGS) entry which is preliminary data.</text>
</comment>
<evidence type="ECO:0000256" key="1">
    <source>
        <dbReference type="SAM" id="MobiDB-lite"/>
    </source>
</evidence>
<feature type="compositionally biased region" description="Low complexity" evidence="1">
    <location>
        <begin position="79"/>
        <end position="89"/>
    </location>
</feature>
<feature type="region of interest" description="Disordered" evidence="1">
    <location>
        <begin position="1"/>
        <end position="212"/>
    </location>
</feature>
<feature type="compositionally biased region" description="Low complexity" evidence="1">
    <location>
        <begin position="157"/>
        <end position="175"/>
    </location>
</feature>
<proteinExistence type="predicted"/>
<dbReference type="AlphaFoldDB" id="A0A7V9AAK6"/>
<feature type="compositionally biased region" description="Low complexity" evidence="1">
    <location>
        <begin position="62"/>
        <end position="71"/>
    </location>
</feature>
<feature type="compositionally biased region" description="Acidic residues" evidence="1">
    <location>
        <begin position="28"/>
        <end position="38"/>
    </location>
</feature>
<dbReference type="EMBL" id="JACEFB010000001">
    <property type="protein sequence ID" value="MBA2224994.1"/>
    <property type="molecule type" value="Genomic_DNA"/>
</dbReference>
<organism evidence="2 3">
    <name type="scientific">Thermogemmata fonticola</name>
    <dbReference type="NCBI Taxonomy" id="2755323"/>
    <lineage>
        <taxon>Bacteria</taxon>
        <taxon>Pseudomonadati</taxon>
        <taxon>Planctomycetota</taxon>
        <taxon>Planctomycetia</taxon>
        <taxon>Gemmatales</taxon>
        <taxon>Gemmataceae</taxon>
        <taxon>Thermogemmata</taxon>
    </lineage>
</organism>
<dbReference type="RefSeq" id="WP_194536402.1">
    <property type="nucleotide sequence ID" value="NZ_JACEFB010000001.1"/>
</dbReference>
<feature type="compositionally biased region" description="Basic residues" evidence="1">
    <location>
        <begin position="143"/>
        <end position="154"/>
    </location>
</feature>